<evidence type="ECO:0000256" key="1">
    <source>
        <dbReference type="SAM" id="SignalP"/>
    </source>
</evidence>
<evidence type="ECO:0000313" key="3">
    <source>
        <dbReference type="EMBL" id="AHG88630.1"/>
    </source>
</evidence>
<dbReference type="NCBIfam" id="TIGR02595">
    <property type="entry name" value="PEP_CTERM"/>
    <property type="match status" value="1"/>
</dbReference>
<feature type="signal peptide" evidence="1">
    <location>
        <begin position="1"/>
        <end position="26"/>
    </location>
</feature>
<organism evidence="3 4">
    <name type="scientific">Gemmatirosa kalamazoonensis</name>
    <dbReference type="NCBI Taxonomy" id="861299"/>
    <lineage>
        <taxon>Bacteria</taxon>
        <taxon>Pseudomonadati</taxon>
        <taxon>Gemmatimonadota</taxon>
        <taxon>Gemmatimonadia</taxon>
        <taxon>Gemmatimonadales</taxon>
        <taxon>Gemmatimonadaceae</taxon>
        <taxon>Gemmatirosa</taxon>
    </lineage>
</organism>
<accession>W0RE73</accession>
<feature type="chain" id="PRO_5004794869" evidence="1">
    <location>
        <begin position="27"/>
        <end position="183"/>
    </location>
</feature>
<gene>
    <name evidence="3" type="ORF">J421_1093</name>
</gene>
<evidence type="ECO:0000259" key="2">
    <source>
        <dbReference type="Pfam" id="PF07589"/>
    </source>
</evidence>
<dbReference type="eggNOG" id="ENOG5033BNW">
    <property type="taxonomic scope" value="Bacteria"/>
</dbReference>
<proteinExistence type="predicted"/>
<name>W0RE73_9BACT</name>
<protein>
    <submittedName>
        <fullName evidence="3">PEP motif putative anchor domain protein</fullName>
    </submittedName>
</protein>
<dbReference type="HOGENOM" id="CLU_1473168_0_0_0"/>
<dbReference type="AlphaFoldDB" id="W0RE73"/>
<dbReference type="OrthoDB" id="8538441at2"/>
<feature type="domain" description="Ice-binding protein C-terminal" evidence="2">
    <location>
        <begin position="153"/>
        <end position="176"/>
    </location>
</feature>
<dbReference type="PATRIC" id="fig|861299.3.peg.1109"/>
<evidence type="ECO:0000313" key="4">
    <source>
        <dbReference type="Proteomes" id="UP000019151"/>
    </source>
</evidence>
<sequence>MSRLARVVAAAVFAVALSTPVASAHAAPVTTYTFVGSWFVGDGPIWSTNPQAMSGRMTAAYLFGGSPTDYAISTLGNDPTTINFKAYLDGYGDAQYLYTPADQDFFQSSRADGGYDAWPSYSAYVCDHQDCYGAVRNLDPAIQNYAFRADVTSTPEPASLALMGTGLLVIGGVVRRTRAQANG</sequence>
<dbReference type="InParanoid" id="W0RE73"/>
<dbReference type="InterPro" id="IPR013424">
    <property type="entry name" value="Ice-binding_C"/>
</dbReference>
<dbReference type="RefSeq" id="WP_025410156.1">
    <property type="nucleotide sequence ID" value="NZ_CP007128.1"/>
</dbReference>
<keyword evidence="4" id="KW-1185">Reference proteome</keyword>
<keyword evidence="1" id="KW-0732">Signal</keyword>
<dbReference type="Pfam" id="PF07589">
    <property type="entry name" value="PEP-CTERM"/>
    <property type="match status" value="1"/>
</dbReference>
<dbReference type="KEGG" id="gba:J421_1093"/>
<dbReference type="Proteomes" id="UP000019151">
    <property type="component" value="Chromosome"/>
</dbReference>
<dbReference type="EMBL" id="CP007128">
    <property type="protein sequence ID" value="AHG88630.1"/>
    <property type="molecule type" value="Genomic_DNA"/>
</dbReference>
<reference evidence="3 4" key="1">
    <citation type="journal article" date="2014" name="Genome Announc.">
        <title>Genome Sequence and Methylome of Soil Bacterium Gemmatirosa kalamazoonensis KBS708T, a Member of the Rarely Cultivated Gemmatimonadetes Phylum.</title>
        <authorList>
            <person name="Debruyn J.M."/>
            <person name="Radosevich M."/>
            <person name="Wommack K.E."/>
            <person name="Polson S.W."/>
            <person name="Hauser L.J."/>
            <person name="Fawaz M.N."/>
            <person name="Korlach J."/>
            <person name="Tsai Y.C."/>
        </authorList>
    </citation>
    <scope>NUCLEOTIDE SEQUENCE [LARGE SCALE GENOMIC DNA]</scope>
    <source>
        <strain evidence="3 4">KBS708</strain>
    </source>
</reference>